<dbReference type="InterPro" id="IPR009003">
    <property type="entry name" value="Peptidase_S1_PA"/>
</dbReference>
<accession>A0ABM4AYZ0</accession>
<proteinExistence type="predicted"/>
<evidence type="ECO:0000313" key="1">
    <source>
        <dbReference type="Proteomes" id="UP001652626"/>
    </source>
</evidence>
<keyword evidence="1" id="KW-1185">Reference proteome</keyword>
<reference evidence="2" key="1">
    <citation type="submission" date="2025-08" db="UniProtKB">
        <authorList>
            <consortium name="RefSeq"/>
        </authorList>
    </citation>
    <scope>IDENTIFICATION</scope>
    <source>
        <tissue evidence="2">Whole body</tissue>
    </source>
</reference>
<protein>
    <submittedName>
        <fullName evidence="2">Uncharacterized protein LOC113403875</fullName>
    </submittedName>
</protein>
<dbReference type="RefSeq" id="XP_064076507.1">
    <property type="nucleotide sequence ID" value="XM_064220437.1"/>
</dbReference>
<name>A0ABM4AYZ0_VANTA</name>
<dbReference type="SUPFAM" id="SSF50494">
    <property type="entry name" value="Trypsin-like serine proteases"/>
    <property type="match status" value="1"/>
</dbReference>
<gene>
    <name evidence="2" type="primary">LOC113403875</name>
</gene>
<evidence type="ECO:0000313" key="2">
    <source>
        <dbReference type="RefSeq" id="XP_064076507.1"/>
    </source>
</evidence>
<sequence length="197" mass="22800">MLLAPGWSVGPGHCMAMRSDPELSHLLFAWRIKYKYRNTDVTIKRSIVHPHFNRDTFANNIGLVQHVTIRGHTKYNVGSHIDNTLINYKIDNIVIVSWNFDTAQHKDENIEINTVQLLNKENCSLYMTPIIELRSYEFCTTIGNHVNTILGHGALIVNRQDSHTLGFFTWGERQERSLPLVILNLTNFQEWLKMIIT</sequence>
<dbReference type="GeneID" id="113403875"/>
<dbReference type="InterPro" id="IPR043504">
    <property type="entry name" value="Peptidase_S1_PA_chymotrypsin"/>
</dbReference>
<organism evidence="1 2">
    <name type="scientific">Vanessa tameamea</name>
    <name type="common">Kamehameha butterfly</name>
    <dbReference type="NCBI Taxonomy" id="334116"/>
    <lineage>
        <taxon>Eukaryota</taxon>
        <taxon>Metazoa</taxon>
        <taxon>Ecdysozoa</taxon>
        <taxon>Arthropoda</taxon>
        <taxon>Hexapoda</taxon>
        <taxon>Insecta</taxon>
        <taxon>Pterygota</taxon>
        <taxon>Neoptera</taxon>
        <taxon>Endopterygota</taxon>
        <taxon>Lepidoptera</taxon>
        <taxon>Glossata</taxon>
        <taxon>Ditrysia</taxon>
        <taxon>Papilionoidea</taxon>
        <taxon>Nymphalidae</taxon>
        <taxon>Nymphalinae</taxon>
        <taxon>Vanessa</taxon>
    </lineage>
</organism>
<dbReference type="Proteomes" id="UP001652626">
    <property type="component" value="Chromosome Z"/>
</dbReference>
<dbReference type="Gene3D" id="2.40.10.10">
    <property type="entry name" value="Trypsin-like serine proteases"/>
    <property type="match status" value="2"/>
</dbReference>